<organism evidence="18">
    <name type="scientific">Lygus hesperus</name>
    <name type="common">Western plant bug</name>
    <dbReference type="NCBI Taxonomy" id="30085"/>
    <lineage>
        <taxon>Eukaryota</taxon>
        <taxon>Metazoa</taxon>
        <taxon>Ecdysozoa</taxon>
        <taxon>Arthropoda</taxon>
        <taxon>Hexapoda</taxon>
        <taxon>Insecta</taxon>
        <taxon>Pterygota</taxon>
        <taxon>Neoptera</taxon>
        <taxon>Paraneoptera</taxon>
        <taxon>Hemiptera</taxon>
        <taxon>Heteroptera</taxon>
        <taxon>Panheteroptera</taxon>
        <taxon>Cimicomorpha</taxon>
        <taxon>Miridae</taxon>
        <taxon>Mirini</taxon>
        <taxon>Lygus</taxon>
    </lineage>
</organism>
<comment type="catalytic activity">
    <reaction evidence="14">
        <text>13-(9Z-octadecenoyloxy)-octadecanoate + H2O = 13-hydroxy-octadecanoate + (9Z)-octadecenoate + H(+)</text>
        <dbReference type="Rhea" id="RHEA:52064"/>
        <dbReference type="ChEBI" id="CHEBI:15377"/>
        <dbReference type="ChEBI" id="CHEBI:15378"/>
        <dbReference type="ChEBI" id="CHEBI:30823"/>
        <dbReference type="ChEBI" id="CHEBI:136303"/>
        <dbReference type="ChEBI" id="CHEBI:136304"/>
    </reaction>
    <physiologicalReaction direction="left-to-right" evidence="14">
        <dbReference type="Rhea" id="RHEA:52065"/>
    </physiologicalReaction>
</comment>
<reference evidence="19" key="3">
    <citation type="submission" date="2014-09" db="EMBL/GenBank/DDBJ databases">
        <authorList>
            <person name="Magalhaes I.L.F."/>
            <person name="Oliveira U."/>
            <person name="Santos F.R."/>
            <person name="Vidigal T.H.D.A."/>
            <person name="Brescovit A.D."/>
            <person name="Santos A.J."/>
        </authorList>
    </citation>
    <scope>NUCLEOTIDE SEQUENCE</scope>
</reference>
<evidence type="ECO:0000256" key="7">
    <source>
        <dbReference type="ARBA" id="ARBA00047368"/>
    </source>
</evidence>
<reference evidence="18" key="2">
    <citation type="submission" date="2014-07" db="EMBL/GenBank/DDBJ databases">
        <authorList>
            <person name="Hull J."/>
        </authorList>
    </citation>
    <scope>NUCLEOTIDE SEQUENCE</scope>
</reference>
<keyword evidence="4 17" id="KW-0812">Transmembrane</keyword>
<comment type="catalytic activity">
    <reaction evidence="1">
        <text>9-(9Z-hexadecenoyloxy)-octadecanoate + H2O = (9Z)-hexadecenoate + 9-hydroxy-octadecanoate + H(+)</text>
        <dbReference type="Rhea" id="RHEA:52068"/>
        <dbReference type="ChEBI" id="CHEBI:15377"/>
        <dbReference type="ChEBI" id="CHEBI:15378"/>
        <dbReference type="ChEBI" id="CHEBI:32372"/>
        <dbReference type="ChEBI" id="CHEBI:136286"/>
        <dbReference type="ChEBI" id="CHEBI:136309"/>
    </reaction>
    <physiologicalReaction direction="left-to-right" evidence="1">
        <dbReference type="Rhea" id="RHEA:52069"/>
    </physiologicalReaction>
</comment>
<evidence type="ECO:0000256" key="2">
    <source>
        <dbReference type="ARBA" id="ARBA00004127"/>
    </source>
</evidence>
<evidence type="ECO:0000256" key="16">
    <source>
        <dbReference type="ARBA" id="ARBA00049428"/>
    </source>
</evidence>
<dbReference type="AlphaFoldDB" id="A0A0A9WH24"/>
<evidence type="ECO:0000256" key="1">
    <source>
        <dbReference type="ARBA" id="ARBA00000923"/>
    </source>
</evidence>
<comment type="subcellular location">
    <subcellularLocation>
        <location evidence="2">Endomembrane system</location>
        <topology evidence="2">Multi-pass membrane protein</topology>
    </subcellularLocation>
</comment>
<proteinExistence type="inferred from homology"/>
<feature type="transmembrane region" description="Helical" evidence="17">
    <location>
        <begin position="89"/>
        <end position="112"/>
    </location>
</feature>
<comment type="catalytic activity">
    <reaction evidence="9">
        <text>9-hexadecanoyloxy-octadecanoate + H2O = 9-hydroxy-octadecanoate + hexadecanoate + H(+)</text>
        <dbReference type="Rhea" id="RHEA:52052"/>
        <dbReference type="ChEBI" id="CHEBI:7896"/>
        <dbReference type="ChEBI" id="CHEBI:15377"/>
        <dbReference type="ChEBI" id="CHEBI:15378"/>
        <dbReference type="ChEBI" id="CHEBI:83670"/>
        <dbReference type="ChEBI" id="CHEBI:136286"/>
    </reaction>
    <physiologicalReaction direction="left-to-right" evidence="9">
        <dbReference type="Rhea" id="RHEA:52053"/>
    </physiologicalReaction>
</comment>
<evidence type="ECO:0000313" key="21">
    <source>
        <dbReference type="EMBL" id="JAQ09723.1"/>
    </source>
</evidence>
<feature type="transmembrane region" description="Helical" evidence="17">
    <location>
        <begin position="7"/>
        <end position="26"/>
    </location>
</feature>
<evidence type="ECO:0000313" key="19">
    <source>
        <dbReference type="EMBL" id="JAG61722.1"/>
    </source>
</evidence>
<evidence type="ECO:0000256" key="4">
    <source>
        <dbReference type="ARBA" id="ARBA00022692"/>
    </source>
</evidence>
<dbReference type="EMBL" id="GBRD01004099">
    <property type="protein sequence ID" value="JAG61722.1"/>
    <property type="molecule type" value="Transcribed_RNA"/>
</dbReference>
<dbReference type="PANTHER" id="PTHR10989">
    <property type="entry name" value="ANDROGEN-INDUCED PROTEIN 1-RELATED"/>
    <property type="match status" value="1"/>
</dbReference>
<feature type="transmembrane region" description="Helical" evidence="17">
    <location>
        <begin position="132"/>
        <end position="151"/>
    </location>
</feature>
<dbReference type="EMBL" id="GDHC01008906">
    <property type="protein sequence ID" value="JAQ09723.1"/>
    <property type="molecule type" value="Transcribed_RNA"/>
</dbReference>
<reference evidence="18" key="1">
    <citation type="journal article" date="2014" name="PLoS ONE">
        <title>Transcriptome-Based Identification of ABC Transporters in the Western Tarnished Plant Bug Lygus hesperus.</title>
        <authorList>
            <person name="Hull J.J."/>
            <person name="Chaney K."/>
            <person name="Geib S.M."/>
            <person name="Fabrick J.A."/>
            <person name="Brent C.S."/>
            <person name="Walsh D."/>
            <person name="Lavine L.C."/>
        </authorList>
    </citation>
    <scope>NUCLEOTIDE SEQUENCE</scope>
</reference>
<evidence type="ECO:0000256" key="15">
    <source>
        <dbReference type="ARBA" id="ARBA00049322"/>
    </source>
</evidence>
<comment type="catalytic activity">
    <reaction evidence="13">
        <text>9-octadecanoyloxy-octadecanoate + H2O = 9-hydroxy-octadecanoate + octadecanoate + H(+)</text>
        <dbReference type="Rhea" id="RHEA:52096"/>
        <dbReference type="ChEBI" id="CHEBI:15377"/>
        <dbReference type="ChEBI" id="CHEBI:15378"/>
        <dbReference type="ChEBI" id="CHEBI:25629"/>
        <dbReference type="ChEBI" id="CHEBI:136286"/>
        <dbReference type="ChEBI" id="CHEBI:136373"/>
    </reaction>
    <physiologicalReaction direction="left-to-right" evidence="13">
        <dbReference type="Rhea" id="RHEA:52097"/>
    </physiologicalReaction>
</comment>
<evidence type="ECO:0000256" key="14">
    <source>
        <dbReference type="ARBA" id="ARBA00049296"/>
    </source>
</evidence>
<comment type="catalytic activity">
    <reaction evidence="15">
        <text>13-(9Z-hexadecenoyloxy)-octadecanoate + H2O = 13-hydroxy-octadecanoate + (9Z)-hexadecenoate + H(+)</text>
        <dbReference type="Rhea" id="RHEA:52076"/>
        <dbReference type="ChEBI" id="CHEBI:15377"/>
        <dbReference type="ChEBI" id="CHEBI:15378"/>
        <dbReference type="ChEBI" id="CHEBI:32372"/>
        <dbReference type="ChEBI" id="CHEBI:136304"/>
        <dbReference type="ChEBI" id="CHEBI:136315"/>
    </reaction>
    <physiologicalReaction direction="left-to-right" evidence="15">
        <dbReference type="Rhea" id="RHEA:52077"/>
    </physiologicalReaction>
</comment>
<name>A0A0A9WH24_LYGHE</name>
<keyword evidence="5 17" id="KW-1133">Transmembrane helix</keyword>
<dbReference type="EMBL" id="GDHC01015684">
    <property type="protein sequence ID" value="JAQ02945.1"/>
    <property type="molecule type" value="Transcribed_RNA"/>
</dbReference>
<evidence type="ECO:0000256" key="11">
    <source>
        <dbReference type="ARBA" id="ARBA00048701"/>
    </source>
</evidence>
<dbReference type="PANTHER" id="PTHR10989:SF16">
    <property type="entry name" value="AT02829P-RELATED"/>
    <property type="match status" value="1"/>
</dbReference>
<evidence type="ECO:0000256" key="9">
    <source>
        <dbReference type="ARBA" id="ARBA00047863"/>
    </source>
</evidence>
<comment type="catalytic activity">
    <reaction evidence="16">
        <text>12-(9Z-hexadecenoyloxy)-octadecanoate + H2O = 12-hydroxyoctadecanoate + (9Z)-hexadecenoate + H(+)</text>
        <dbReference type="Rhea" id="RHEA:52072"/>
        <dbReference type="ChEBI" id="CHEBI:15377"/>
        <dbReference type="ChEBI" id="CHEBI:15378"/>
        <dbReference type="ChEBI" id="CHEBI:32372"/>
        <dbReference type="ChEBI" id="CHEBI:84201"/>
        <dbReference type="ChEBI" id="CHEBI:136312"/>
    </reaction>
    <physiologicalReaction direction="left-to-right" evidence="16">
        <dbReference type="Rhea" id="RHEA:52073"/>
    </physiologicalReaction>
</comment>
<evidence type="ECO:0000313" key="18">
    <source>
        <dbReference type="EMBL" id="JAG07747.1"/>
    </source>
</evidence>
<protein>
    <submittedName>
        <fullName evidence="20">Androgen-induced gene 1 protein</fullName>
    </submittedName>
</protein>
<evidence type="ECO:0000256" key="13">
    <source>
        <dbReference type="ARBA" id="ARBA00049221"/>
    </source>
</evidence>
<dbReference type="Pfam" id="PF04750">
    <property type="entry name" value="Far-17a_AIG1"/>
    <property type="match status" value="1"/>
</dbReference>
<evidence type="ECO:0000256" key="3">
    <source>
        <dbReference type="ARBA" id="ARBA00009300"/>
    </source>
</evidence>
<comment type="catalytic activity">
    <reaction evidence="11">
        <text>12-(9Z-octadecenoyloxy)-octadecanoate + H2O = 12-hydroxyoctadecanoate + (9Z)-octadecenoate + H(+)</text>
        <dbReference type="Rhea" id="RHEA:52060"/>
        <dbReference type="ChEBI" id="CHEBI:15377"/>
        <dbReference type="ChEBI" id="CHEBI:15378"/>
        <dbReference type="ChEBI" id="CHEBI:30823"/>
        <dbReference type="ChEBI" id="CHEBI:84201"/>
        <dbReference type="ChEBI" id="CHEBI:136302"/>
    </reaction>
    <physiologicalReaction direction="left-to-right" evidence="11">
        <dbReference type="Rhea" id="RHEA:52061"/>
    </physiologicalReaction>
</comment>
<comment type="catalytic activity">
    <reaction evidence="10">
        <text>12-octadecanoyloxy-octadecanoate + H2O = 12-hydroxyoctadecanoate + octadecanoate + H(+)</text>
        <dbReference type="Rhea" id="RHEA:52080"/>
        <dbReference type="ChEBI" id="CHEBI:15377"/>
        <dbReference type="ChEBI" id="CHEBI:15378"/>
        <dbReference type="ChEBI" id="CHEBI:25629"/>
        <dbReference type="ChEBI" id="CHEBI:84201"/>
        <dbReference type="ChEBI" id="CHEBI:136330"/>
    </reaction>
    <physiologicalReaction direction="left-to-right" evidence="10">
        <dbReference type="Rhea" id="RHEA:52081"/>
    </physiologicalReaction>
</comment>
<reference evidence="20" key="4">
    <citation type="journal article" date="2016" name="Gigascience">
        <title>De novo construction of an expanded transcriptome assembly for the western tarnished plant bug, Lygus hesperus.</title>
        <authorList>
            <person name="Tassone E.E."/>
            <person name="Geib S.M."/>
            <person name="Hall B."/>
            <person name="Fabrick J.A."/>
            <person name="Brent C.S."/>
            <person name="Hull J.J."/>
        </authorList>
    </citation>
    <scope>NUCLEOTIDE SEQUENCE</scope>
</reference>
<evidence type="ECO:0000256" key="8">
    <source>
        <dbReference type="ARBA" id="ARBA00047427"/>
    </source>
</evidence>
<evidence type="ECO:0000256" key="10">
    <source>
        <dbReference type="ARBA" id="ARBA00048680"/>
    </source>
</evidence>
<keyword evidence="6 17" id="KW-0472">Membrane</keyword>
<comment type="catalytic activity">
    <reaction evidence="12">
        <text>9-(9Z-octadecenoyloxy)-octadecanoate + H2O = 9-hydroxy-octadecanoate + (9Z)-octadecenoate + H(+)</text>
        <dbReference type="Rhea" id="RHEA:52048"/>
        <dbReference type="ChEBI" id="CHEBI:15377"/>
        <dbReference type="ChEBI" id="CHEBI:15378"/>
        <dbReference type="ChEBI" id="CHEBI:30823"/>
        <dbReference type="ChEBI" id="CHEBI:136282"/>
        <dbReference type="ChEBI" id="CHEBI:136286"/>
    </reaction>
    <physiologicalReaction direction="left-to-right" evidence="12">
        <dbReference type="Rhea" id="RHEA:52049"/>
    </physiologicalReaction>
</comment>
<gene>
    <name evidence="21" type="primary">AIG1_7</name>
    <name evidence="20" type="synonym">AIG1_6</name>
    <name evidence="18" type="ORF">CM83_26697</name>
    <name evidence="21" type="ORF">g.50726</name>
    <name evidence="20" type="ORF">g.50728</name>
</gene>
<comment type="catalytic activity">
    <reaction evidence="7">
        <text>12-hexadecanoyloxy-octadecanoate + H2O = 12-hydroxyoctadecanoate + hexadecanoate + H(+)</text>
        <dbReference type="Rhea" id="RHEA:52056"/>
        <dbReference type="ChEBI" id="CHEBI:7896"/>
        <dbReference type="ChEBI" id="CHEBI:15377"/>
        <dbReference type="ChEBI" id="CHEBI:15378"/>
        <dbReference type="ChEBI" id="CHEBI:83677"/>
        <dbReference type="ChEBI" id="CHEBI:84201"/>
    </reaction>
    <physiologicalReaction direction="left-to-right" evidence="7">
        <dbReference type="Rhea" id="RHEA:52057"/>
    </physiologicalReaction>
</comment>
<evidence type="ECO:0000256" key="12">
    <source>
        <dbReference type="ARBA" id="ARBA00048800"/>
    </source>
</evidence>
<sequence>MGSAGVILHVSLLVLYAYVTYVLHYGNKDNPLNKQHKALEVLGKFSLRYLTNWTFGVQLIYFAISVLGHLIGVIGASRLKTKIHNASDYIFMSIATPMALVVSIVFWVLYAIDRELVFPKVLDLVIPVWVNQSIHSINSVCAILDMFIINHKVPPGSSSVTGLLMYLLTYSVCLFGTYFQTGIWLYPVLKELNWPMRIGFALATSVLALMTLGFTRVLNSMIWDKTPAGGAEKKKKASKQKKK</sequence>
<feature type="transmembrane region" description="Helical" evidence="17">
    <location>
        <begin position="55"/>
        <end position="77"/>
    </location>
</feature>
<comment type="similarity">
    <text evidence="3">Belongs to the AIG1 family.</text>
</comment>
<evidence type="ECO:0000256" key="5">
    <source>
        <dbReference type="ARBA" id="ARBA00022989"/>
    </source>
</evidence>
<evidence type="ECO:0000256" key="17">
    <source>
        <dbReference type="SAM" id="Phobius"/>
    </source>
</evidence>
<dbReference type="GO" id="GO:0012505">
    <property type="term" value="C:endomembrane system"/>
    <property type="evidence" value="ECO:0007669"/>
    <property type="project" value="UniProtKB-SubCell"/>
</dbReference>
<evidence type="ECO:0000313" key="20">
    <source>
        <dbReference type="EMBL" id="JAQ02945.1"/>
    </source>
</evidence>
<feature type="transmembrane region" description="Helical" evidence="17">
    <location>
        <begin position="198"/>
        <end position="218"/>
    </location>
</feature>
<feature type="transmembrane region" description="Helical" evidence="17">
    <location>
        <begin position="163"/>
        <end position="186"/>
    </location>
</feature>
<comment type="catalytic activity">
    <reaction evidence="8">
        <text>13-octadecanoyloxy-octadecanoate + H2O = 13-hydroxy-octadecanoate + octadecanoate + H(+)</text>
        <dbReference type="Rhea" id="RHEA:52084"/>
        <dbReference type="ChEBI" id="CHEBI:15377"/>
        <dbReference type="ChEBI" id="CHEBI:15378"/>
        <dbReference type="ChEBI" id="CHEBI:25629"/>
        <dbReference type="ChEBI" id="CHEBI:136304"/>
        <dbReference type="ChEBI" id="CHEBI:136335"/>
    </reaction>
    <physiologicalReaction direction="left-to-right" evidence="8">
        <dbReference type="Rhea" id="RHEA:52085"/>
    </physiologicalReaction>
</comment>
<evidence type="ECO:0000256" key="6">
    <source>
        <dbReference type="ARBA" id="ARBA00023136"/>
    </source>
</evidence>
<dbReference type="EMBL" id="GBHO01035857">
    <property type="protein sequence ID" value="JAG07747.1"/>
    <property type="molecule type" value="Transcribed_RNA"/>
</dbReference>
<dbReference type="InterPro" id="IPR006838">
    <property type="entry name" value="ADTRP_AIG1"/>
</dbReference>
<dbReference type="EMBL" id="GBRD01003762">
    <property type="protein sequence ID" value="JAG62059.1"/>
    <property type="molecule type" value="Transcribed_RNA"/>
</dbReference>
<dbReference type="GO" id="GO:0016020">
    <property type="term" value="C:membrane"/>
    <property type="evidence" value="ECO:0007669"/>
    <property type="project" value="InterPro"/>
</dbReference>
<accession>A0A0A9WH24</accession>